<evidence type="ECO:0000259" key="2">
    <source>
        <dbReference type="Pfam" id="PF00849"/>
    </source>
</evidence>
<dbReference type="Pfam" id="PF00849">
    <property type="entry name" value="PseudoU_synth_2"/>
    <property type="match status" value="1"/>
</dbReference>
<dbReference type="GO" id="GO:0000455">
    <property type="term" value="P:enzyme-directed rRNA pseudouridine synthesis"/>
    <property type="evidence" value="ECO:0007669"/>
    <property type="project" value="TreeGrafter"/>
</dbReference>
<dbReference type="PANTHER" id="PTHR21600">
    <property type="entry name" value="MITOCHONDRIAL RNA PSEUDOURIDINE SYNTHASE"/>
    <property type="match status" value="1"/>
</dbReference>
<keyword evidence="4" id="KW-1185">Reference proteome</keyword>
<feature type="domain" description="Pseudouridine synthase RsuA/RluA-like" evidence="2">
    <location>
        <begin position="47"/>
        <end position="180"/>
    </location>
</feature>
<comment type="caution">
    <text evidence="3">The sequence shown here is derived from an EMBL/GenBank/DDBJ whole genome shotgun (WGS) entry which is preliminary data.</text>
</comment>
<dbReference type="Proteomes" id="UP000193642">
    <property type="component" value="Unassembled WGS sequence"/>
</dbReference>
<accession>A0A1Y2BXD7</accession>
<dbReference type="InterPro" id="IPR050188">
    <property type="entry name" value="RluA_PseudoU_synthase"/>
</dbReference>
<dbReference type="EMBL" id="MCGO01000040">
    <property type="protein sequence ID" value="ORY39421.1"/>
    <property type="molecule type" value="Genomic_DNA"/>
</dbReference>
<dbReference type="GO" id="GO:0009982">
    <property type="term" value="F:pseudouridine synthase activity"/>
    <property type="evidence" value="ECO:0007669"/>
    <property type="project" value="InterPro"/>
</dbReference>
<dbReference type="SUPFAM" id="SSF55120">
    <property type="entry name" value="Pseudouridine synthase"/>
    <property type="match status" value="1"/>
</dbReference>
<dbReference type="InterPro" id="IPR020103">
    <property type="entry name" value="PsdUridine_synth_cat_dom_sf"/>
</dbReference>
<dbReference type="GO" id="GO:0003723">
    <property type="term" value="F:RNA binding"/>
    <property type="evidence" value="ECO:0007669"/>
    <property type="project" value="InterPro"/>
</dbReference>
<dbReference type="PANTHER" id="PTHR21600:SF87">
    <property type="entry name" value="RNA PSEUDOURIDYLATE SYNTHASE DOMAIN-CONTAINING PROTEIN 1"/>
    <property type="match status" value="1"/>
</dbReference>
<protein>
    <submittedName>
        <fullName evidence="3">Pseudouridine synthase</fullName>
    </submittedName>
</protein>
<dbReference type="AlphaFoldDB" id="A0A1Y2BXD7"/>
<sequence length="270" mass="30786">MQKPDSFNIIGTDTRYNRTFSIPVLYYNPSTFSSSINQTAPTIESILQSYFPQHKFRLIHQLDHCTSGVHMWGLEKTPTRNASQAFESRRVQKTYSAIVNGFVEADDFTVEQAIAEMIGDLQRRMCIGTPDNPGRAAKTEGKTIRRGYMRLPSGRVKRVSHVELKPESGRRHQLRVHMASIGHAMPFFTTDAHRTMLHSRRLVMSLEKEGLIEIVTPDPFLEMLIPEEEITDDLQALATSQENVARVWMRYGLDGKDVEYDLSGNVLEVE</sequence>
<evidence type="ECO:0000256" key="1">
    <source>
        <dbReference type="ARBA" id="ARBA00010876"/>
    </source>
</evidence>
<dbReference type="OrthoDB" id="428658at2759"/>
<dbReference type="InterPro" id="IPR006145">
    <property type="entry name" value="PsdUridine_synth_RsuA/RluA"/>
</dbReference>
<evidence type="ECO:0000313" key="4">
    <source>
        <dbReference type="Proteomes" id="UP000193642"/>
    </source>
</evidence>
<dbReference type="Gene3D" id="3.30.2350.10">
    <property type="entry name" value="Pseudouridine synthase"/>
    <property type="match status" value="1"/>
</dbReference>
<gene>
    <name evidence="3" type="ORF">BCR33DRAFT_720245</name>
</gene>
<dbReference type="CDD" id="cd02869">
    <property type="entry name" value="PseudoU_synth_RluA_like"/>
    <property type="match status" value="1"/>
</dbReference>
<evidence type="ECO:0000313" key="3">
    <source>
        <dbReference type="EMBL" id="ORY39421.1"/>
    </source>
</evidence>
<reference evidence="3 4" key="1">
    <citation type="submission" date="2016-07" db="EMBL/GenBank/DDBJ databases">
        <title>Pervasive Adenine N6-methylation of Active Genes in Fungi.</title>
        <authorList>
            <consortium name="DOE Joint Genome Institute"/>
            <person name="Mondo S.J."/>
            <person name="Dannebaum R.O."/>
            <person name="Kuo R.C."/>
            <person name="Labutti K."/>
            <person name="Haridas S."/>
            <person name="Kuo A."/>
            <person name="Salamov A."/>
            <person name="Ahrendt S.R."/>
            <person name="Lipzen A."/>
            <person name="Sullivan W."/>
            <person name="Andreopoulos W.B."/>
            <person name="Clum A."/>
            <person name="Lindquist E."/>
            <person name="Daum C."/>
            <person name="Ramamoorthy G.K."/>
            <person name="Gryganskyi A."/>
            <person name="Culley D."/>
            <person name="Magnuson J.K."/>
            <person name="James T.Y."/>
            <person name="O'Malley M.A."/>
            <person name="Stajich J.E."/>
            <person name="Spatafora J.W."/>
            <person name="Visel A."/>
            <person name="Grigoriev I.V."/>
        </authorList>
    </citation>
    <scope>NUCLEOTIDE SEQUENCE [LARGE SCALE GENOMIC DNA]</scope>
    <source>
        <strain evidence="3 4">JEL800</strain>
    </source>
</reference>
<proteinExistence type="inferred from homology"/>
<comment type="similarity">
    <text evidence="1">Belongs to the pseudouridine synthase RluA family.</text>
</comment>
<name>A0A1Y2BXD7_9FUNG</name>
<dbReference type="STRING" id="329046.A0A1Y2BXD7"/>
<organism evidence="3 4">
    <name type="scientific">Rhizoclosmatium globosum</name>
    <dbReference type="NCBI Taxonomy" id="329046"/>
    <lineage>
        <taxon>Eukaryota</taxon>
        <taxon>Fungi</taxon>
        <taxon>Fungi incertae sedis</taxon>
        <taxon>Chytridiomycota</taxon>
        <taxon>Chytridiomycota incertae sedis</taxon>
        <taxon>Chytridiomycetes</taxon>
        <taxon>Chytridiales</taxon>
        <taxon>Chytriomycetaceae</taxon>
        <taxon>Rhizoclosmatium</taxon>
    </lineage>
</organism>